<evidence type="ECO:0000313" key="4">
    <source>
        <dbReference type="Proteomes" id="UP001150830"/>
    </source>
</evidence>
<evidence type="ECO:0000313" key="3">
    <source>
        <dbReference type="EMBL" id="MCY0966705.1"/>
    </source>
</evidence>
<dbReference type="EMBL" id="JAPNOA010000056">
    <property type="protein sequence ID" value="MCY0966705.1"/>
    <property type="molecule type" value="Genomic_DNA"/>
</dbReference>
<dbReference type="AlphaFoldDB" id="A0A9X3EGC3"/>
<dbReference type="PANTHER" id="PTHR40252:SF2">
    <property type="entry name" value="BLR0328 PROTEIN"/>
    <property type="match status" value="1"/>
</dbReference>
<accession>A0A9X3EGC3</accession>
<gene>
    <name evidence="3" type="ORF">OUO13_16095</name>
</gene>
<dbReference type="RefSeq" id="WP_283174904.1">
    <property type="nucleotide sequence ID" value="NZ_JAPNOA010000056.1"/>
</dbReference>
<dbReference type="InterPro" id="IPR019494">
    <property type="entry name" value="FIST_C"/>
</dbReference>
<dbReference type="Pfam" id="PF08495">
    <property type="entry name" value="FIST"/>
    <property type="match status" value="1"/>
</dbReference>
<feature type="domain" description="FIST C-domain" evidence="2">
    <location>
        <begin position="216"/>
        <end position="357"/>
    </location>
</feature>
<dbReference type="Pfam" id="PF10442">
    <property type="entry name" value="FIST_C"/>
    <property type="match status" value="1"/>
</dbReference>
<keyword evidence="4" id="KW-1185">Reference proteome</keyword>
<dbReference type="SMART" id="SM01204">
    <property type="entry name" value="FIST_C"/>
    <property type="match status" value="1"/>
</dbReference>
<sequence>MQLDKLQYGADGWSMIRQAIGNPDNASLILVFGDSDLSNPRRLLDELHQRYPNAWIAGASTCGNILGDEINRHEAVATAIQLQQGSVHCTSLPFVAGDNIERLAQRLHDQLPTPHLKHVLVFSDGLQVNGSELARGFNHCPHPVTGGLAGDSTRFEKTWVMANDMPAAGQIVAIGLYGDNIQVECGSYAGWSAFGANRRVTRSQGNCLYELDHEPALALYKRYLGDFANELPDSGMRFPLCIETGLEEEGIIRTLLGINEAEQSITFAGDIPEGCTVRLMHPNFNRLIEGVANTVQGMANHNPEQQLGTGLALVVSCGGRRSVLGVQTDEELGIIRDHLPADFWITGFYSYGELGPLKSTGSHCHLHNQTVTVTCIHEHGREDSPA</sequence>
<organism evidence="3 4">
    <name type="scientific">Parathalassolituus penaei</name>
    <dbReference type="NCBI Taxonomy" id="2997323"/>
    <lineage>
        <taxon>Bacteria</taxon>
        <taxon>Pseudomonadati</taxon>
        <taxon>Pseudomonadota</taxon>
        <taxon>Gammaproteobacteria</taxon>
        <taxon>Oceanospirillales</taxon>
        <taxon>Oceanospirillaceae</taxon>
        <taxon>Parathalassolituus</taxon>
    </lineage>
</organism>
<dbReference type="SMART" id="SM00897">
    <property type="entry name" value="FIST"/>
    <property type="match status" value="1"/>
</dbReference>
<feature type="domain" description="FIST" evidence="1">
    <location>
        <begin position="25"/>
        <end position="215"/>
    </location>
</feature>
<evidence type="ECO:0000259" key="2">
    <source>
        <dbReference type="SMART" id="SM01204"/>
    </source>
</evidence>
<dbReference type="Proteomes" id="UP001150830">
    <property type="component" value="Unassembled WGS sequence"/>
</dbReference>
<dbReference type="PANTHER" id="PTHR40252">
    <property type="entry name" value="BLR0328 PROTEIN"/>
    <property type="match status" value="1"/>
</dbReference>
<name>A0A9X3EGC3_9GAMM</name>
<protein>
    <submittedName>
        <fullName evidence="3">FIST C-terminal domain-containing protein</fullName>
    </submittedName>
</protein>
<evidence type="ECO:0000259" key="1">
    <source>
        <dbReference type="SMART" id="SM00897"/>
    </source>
</evidence>
<proteinExistence type="predicted"/>
<dbReference type="InterPro" id="IPR013702">
    <property type="entry name" value="FIST_domain_N"/>
</dbReference>
<reference evidence="3" key="1">
    <citation type="submission" date="2022-11" db="EMBL/GenBank/DDBJ databases">
        <title>Parathalassolutuus dongxingensis gen. nov., sp. nov., a novel member of family Oceanospirillaceae isolated from a coastal shrimp pond in Guangxi, China.</title>
        <authorList>
            <person name="Chen H."/>
        </authorList>
    </citation>
    <scope>NUCLEOTIDE SEQUENCE</scope>
    <source>
        <strain evidence="3">G-43</strain>
    </source>
</reference>
<comment type="caution">
    <text evidence="3">The sequence shown here is derived from an EMBL/GenBank/DDBJ whole genome shotgun (WGS) entry which is preliminary data.</text>
</comment>